<dbReference type="EMBL" id="BDEQ01000001">
    <property type="protein sequence ID" value="GAT93210.1"/>
    <property type="molecule type" value="Genomic_DNA"/>
</dbReference>
<proteinExistence type="predicted"/>
<dbReference type="AlphaFoldDB" id="A0A5K1VPN2"/>
<dbReference type="VEuPathDB" id="AmoebaDB:EHI5A_012190"/>
<gene>
    <name evidence="2" type="ORF">CL6EHI_126890</name>
</gene>
<feature type="transmembrane region" description="Helical" evidence="1">
    <location>
        <begin position="117"/>
        <end position="137"/>
    </location>
</feature>
<dbReference type="Proteomes" id="UP000078387">
    <property type="component" value="Unassembled WGS sequence"/>
</dbReference>
<dbReference type="VEuPathDB" id="AmoebaDB:EHI7A_003180"/>
<dbReference type="VEuPathDB" id="AmoebaDB:EHI8A_024090"/>
<evidence type="ECO:0000313" key="3">
    <source>
        <dbReference type="Proteomes" id="UP000078387"/>
    </source>
</evidence>
<sequence length="289" mass="33267">MQKIGEGILTVLKLSINPFKFIGTKCKKIHFAFKGFFDLIENHQIELNYSPNERVTGFTNLLIACLCILSFIVVIFSKTRGSHNLINKIWMMCFDITLSIGATLGFIVHGLKIPGGIIGGLWYCLYLFLLVALMFRFFQAFWDCNKKTCLWMTPFLIILAYIHLIACWKYDTFLYIGSYAILFGFIMGITQLVFIFTRNSGYVLHLIADFVALGAFIFEATNFRFEDWDQNGFFHLGICLYVLMSTFAFVASLPPIVDRKERELELKEIKGIEDSFEYQKLPESVDTVN</sequence>
<feature type="transmembrane region" description="Helical" evidence="1">
    <location>
        <begin position="172"/>
        <end position="195"/>
    </location>
</feature>
<keyword evidence="1" id="KW-1133">Transmembrane helix</keyword>
<feature type="transmembrane region" description="Helical" evidence="1">
    <location>
        <begin position="233"/>
        <end position="257"/>
    </location>
</feature>
<protein>
    <submittedName>
        <fullName evidence="2">Uncharacterized protein</fullName>
    </submittedName>
</protein>
<feature type="transmembrane region" description="Helical" evidence="1">
    <location>
        <begin position="57"/>
        <end position="77"/>
    </location>
</feature>
<name>A0A5K1VPN2_ENTHI</name>
<evidence type="ECO:0000313" key="2">
    <source>
        <dbReference type="EMBL" id="GAT93210.1"/>
    </source>
</evidence>
<organism evidence="2 3">
    <name type="scientific">Entamoeba histolytica</name>
    <dbReference type="NCBI Taxonomy" id="5759"/>
    <lineage>
        <taxon>Eukaryota</taxon>
        <taxon>Amoebozoa</taxon>
        <taxon>Evosea</taxon>
        <taxon>Archamoebae</taxon>
        <taxon>Mastigamoebida</taxon>
        <taxon>Entamoebidae</taxon>
        <taxon>Entamoeba</taxon>
    </lineage>
</organism>
<feature type="transmembrane region" description="Helical" evidence="1">
    <location>
        <begin position="89"/>
        <end position="111"/>
    </location>
</feature>
<dbReference type="VEuPathDB" id="AmoebaDB:KM1_012590"/>
<keyword evidence="1" id="KW-0812">Transmembrane</keyword>
<accession>A0A5K1VPN2</accession>
<dbReference type="VEuPathDB" id="AmoebaDB:EHI_126890"/>
<dbReference type="OMA" id="FIATKWK"/>
<keyword evidence="1" id="KW-0472">Membrane</keyword>
<comment type="caution">
    <text evidence="2">The sequence shown here is derived from an EMBL/GenBank/DDBJ whole genome shotgun (WGS) entry which is preliminary data.</text>
</comment>
<evidence type="ECO:0000256" key="1">
    <source>
        <dbReference type="SAM" id="Phobius"/>
    </source>
</evidence>
<feature type="transmembrane region" description="Helical" evidence="1">
    <location>
        <begin position="149"/>
        <end position="166"/>
    </location>
</feature>
<feature type="transmembrane region" description="Helical" evidence="1">
    <location>
        <begin position="202"/>
        <end position="221"/>
    </location>
</feature>
<reference evidence="2 3" key="1">
    <citation type="submission" date="2016-05" db="EMBL/GenBank/DDBJ databases">
        <title>First whole genome sequencing of Entamoeba histolytica HM1:IMSS-clone-6.</title>
        <authorList>
            <person name="Mukherjee Avik.K."/>
            <person name="Izumyama S."/>
            <person name="Nakada-Tsukui K."/>
            <person name="Nozaki T."/>
        </authorList>
    </citation>
    <scope>NUCLEOTIDE SEQUENCE [LARGE SCALE GENOMIC DNA]</scope>
    <source>
        <strain evidence="2 3">HM1:IMSS clone 6</strain>
    </source>
</reference>